<name>A0A8K0HLC0_9ROSA</name>
<comment type="caution">
    <text evidence="1">The sequence shown here is derived from an EMBL/GenBank/DDBJ whole genome shotgun (WGS) entry which is preliminary data.</text>
</comment>
<evidence type="ECO:0000313" key="1">
    <source>
        <dbReference type="EMBL" id="KAF3453780.1"/>
    </source>
</evidence>
<dbReference type="AlphaFoldDB" id="A0A8K0HLC0"/>
<sequence length="89" mass="10328">MLIVNVDPSRLYSLMMLVVKKPTEEGVKDIENLTLLNSAPMYSRKRSELEGAAWINDVGDEDCLKEENGEEKLWELHCCVEDHMFVWLE</sequence>
<keyword evidence="2" id="KW-1185">Reference proteome</keyword>
<protein>
    <submittedName>
        <fullName evidence="1">Uncharacterized protein</fullName>
    </submittedName>
</protein>
<evidence type="ECO:0000313" key="2">
    <source>
        <dbReference type="Proteomes" id="UP000796880"/>
    </source>
</evidence>
<organism evidence="1 2">
    <name type="scientific">Rhamnella rubrinervis</name>
    <dbReference type="NCBI Taxonomy" id="2594499"/>
    <lineage>
        <taxon>Eukaryota</taxon>
        <taxon>Viridiplantae</taxon>
        <taxon>Streptophyta</taxon>
        <taxon>Embryophyta</taxon>
        <taxon>Tracheophyta</taxon>
        <taxon>Spermatophyta</taxon>
        <taxon>Magnoliopsida</taxon>
        <taxon>eudicotyledons</taxon>
        <taxon>Gunneridae</taxon>
        <taxon>Pentapetalae</taxon>
        <taxon>rosids</taxon>
        <taxon>fabids</taxon>
        <taxon>Rosales</taxon>
        <taxon>Rhamnaceae</taxon>
        <taxon>rhamnoid group</taxon>
        <taxon>Rhamneae</taxon>
        <taxon>Rhamnella</taxon>
    </lineage>
</organism>
<gene>
    <name evidence="1" type="ORF">FNV43_RR04221</name>
</gene>
<dbReference type="Proteomes" id="UP000796880">
    <property type="component" value="Unassembled WGS sequence"/>
</dbReference>
<reference evidence="1" key="1">
    <citation type="submission" date="2020-03" db="EMBL/GenBank/DDBJ databases">
        <title>A high-quality chromosome-level genome assembly of a woody plant with both climbing and erect habits, Rhamnella rubrinervis.</title>
        <authorList>
            <person name="Lu Z."/>
            <person name="Yang Y."/>
            <person name="Zhu X."/>
            <person name="Sun Y."/>
        </authorList>
    </citation>
    <scope>NUCLEOTIDE SEQUENCE</scope>
    <source>
        <strain evidence="1">BYM</strain>
        <tissue evidence="1">Leaf</tissue>
    </source>
</reference>
<accession>A0A8K0HLC0</accession>
<dbReference type="EMBL" id="VOIH02000002">
    <property type="protein sequence ID" value="KAF3453780.1"/>
    <property type="molecule type" value="Genomic_DNA"/>
</dbReference>
<proteinExistence type="predicted"/>